<dbReference type="KEGG" id="rms:RMA_0477"/>
<keyword evidence="4" id="KW-1185">Reference proteome</keyword>
<feature type="domain" description="Methyltransferase" evidence="2">
    <location>
        <begin position="20"/>
        <end position="95"/>
    </location>
</feature>
<gene>
    <name evidence="3" type="ordered locus">RMA_0477</name>
</gene>
<dbReference type="EMBL" id="CP000683">
    <property type="protein sequence ID" value="ABV84694.1"/>
    <property type="molecule type" value="Genomic_DNA"/>
</dbReference>
<dbReference type="PANTHER" id="PTHR43861">
    <property type="entry name" value="TRANS-ACONITATE 2-METHYLTRANSFERASE-RELATED"/>
    <property type="match status" value="1"/>
</dbReference>
<dbReference type="Gene3D" id="3.40.50.150">
    <property type="entry name" value="Vaccinia Virus protein VP39"/>
    <property type="match status" value="1"/>
</dbReference>
<evidence type="ECO:0000256" key="1">
    <source>
        <dbReference type="ARBA" id="ARBA00022679"/>
    </source>
</evidence>
<dbReference type="GO" id="GO:0016740">
    <property type="term" value="F:transferase activity"/>
    <property type="evidence" value="ECO:0007669"/>
    <property type="project" value="UniProtKB-KW"/>
</dbReference>
<dbReference type="InterPro" id="IPR029063">
    <property type="entry name" value="SAM-dependent_MTases_sf"/>
</dbReference>
<evidence type="ECO:0000313" key="3">
    <source>
        <dbReference type="EMBL" id="ABV84694.1"/>
    </source>
</evidence>
<dbReference type="SUPFAM" id="SSF53335">
    <property type="entry name" value="S-adenosyl-L-methionine-dependent methyltransferases"/>
    <property type="match status" value="1"/>
</dbReference>
<name>A8F1A8_RICM5</name>
<protein>
    <recommendedName>
        <fullName evidence="2">Methyltransferase domain-containing protein</fullName>
    </recommendedName>
</protein>
<dbReference type="Proteomes" id="UP000001311">
    <property type="component" value="Chromosome"/>
</dbReference>
<dbReference type="CDD" id="cd02440">
    <property type="entry name" value="AdoMet_MTases"/>
    <property type="match status" value="1"/>
</dbReference>
<keyword evidence="1" id="KW-0808">Transferase</keyword>
<dbReference type="Pfam" id="PF13649">
    <property type="entry name" value="Methyltransf_25"/>
    <property type="match status" value="1"/>
</dbReference>
<accession>A8F1A8</accession>
<evidence type="ECO:0000259" key="2">
    <source>
        <dbReference type="Pfam" id="PF13649"/>
    </source>
</evidence>
<reference evidence="3 4" key="1">
    <citation type="journal article" date="2007" name="Genome Res.">
        <title>Lateral gene transfer between obligate intracellular bacteria: evidence from the Rickettsia massiliae genome.</title>
        <authorList>
            <person name="Blanc G."/>
            <person name="Ogata H."/>
            <person name="Robert C."/>
            <person name="Audic S."/>
            <person name="Claverie J.-M."/>
            <person name="Raoult D."/>
        </authorList>
    </citation>
    <scope>NUCLEOTIDE SEQUENCE [LARGE SCALE GENOMIC DNA]</scope>
    <source>
        <strain evidence="4">Mtu5</strain>
    </source>
</reference>
<evidence type="ECO:0000313" key="4">
    <source>
        <dbReference type="Proteomes" id="UP000001311"/>
    </source>
</evidence>
<sequence length="127" mass="14468">MLEEIYNDGERLIPGETYDILDIGCGMGHGTFMLSDILGVEITAIDISKESIIYAEQNYGASNIQYIKSDLVSFIKRAEEYDYIVSRYALEHIEDGLNLVLNLKYKKRLIVNVPFNEPEGNIHHLVN</sequence>
<dbReference type="AlphaFoldDB" id="A8F1A8"/>
<proteinExistence type="predicted"/>
<dbReference type="InterPro" id="IPR041698">
    <property type="entry name" value="Methyltransf_25"/>
</dbReference>
<organism evidence="3 4">
    <name type="scientific">Rickettsia massiliae (strain Mtu5)</name>
    <dbReference type="NCBI Taxonomy" id="416276"/>
    <lineage>
        <taxon>Bacteria</taxon>
        <taxon>Pseudomonadati</taxon>
        <taxon>Pseudomonadota</taxon>
        <taxon>Alphaproteobacteria</taxon>
        <taxon>Rickettsiales</taxon>
        <taxon>Rickettsiaceae</taxon>
        <taxon>Rickettsieae</taxon>
        <taxon>Rickettsia</taxon>
        <taxon>spotted fever group</taxon>
    </lineage>
</organism>
<dbReference type="HOGENOM" id="CLU_080425_0_0_5"/>
<dbReference type="RefSeq" id="WP_012152669.1">
    <property type="nucleotide sequence ID" value="NC_009900.1"/>
</dbReference>